<keyword evidence="2" id="KW-0808">Transferase</keyword>
<dbReference type="InterPro" id="IPR029063">
    <property type="entry name" value="SAM-dependent_MTases_sf"/>
</dbReference>
<name>T1BXG4_9ZZZZ</name>
<evidence type="ECO:0000256" key="1">
    <source>
        <dbReference type="ARBA" id="ARBA00022603"/>
    </source>
</evidence>
<dbReference type="GO" id="GO:0005829">
    <property type="term" value="C:cytosol"/>
    <property type="evidence" value="ECO:0007669"/>
    <property type="project" value="TreeGrafter"/>
</dbReference>
<gene>
    <name evidence="6" type="ORF">B1B_02591</name>
</gene>
<feature type="domain" description="SAM-dependent MTase RsmB/NOP-type" evidence="5">
    <location>
        <begin position="1"/>
        <end position="122"/>
    </location>
</feature>
<keyword evidence="1" id="KW-0489">Methyltransferase</keyword>
<dbReference type="Gene3D" id="3.40.50.150">
    <property type="entry name" value="Vaccinia Virus protein VP39"/>
    <property type="match status" value="1"/>
</dbReference>
<evidence type="ECO:0000259" key="5">
    <source>
        <dbReference type="PROSITE" id="PS51686"/>
    </source>
</evidence>
<sequence>MPGWFEGSCAVQDGAAQLAASLLDAPTGARVLDACAAPGGKACHILERSAVQLTALELAPARLTRVRDNLARLRLHAELRVGDATQPAAWWDGVAYTHSPARCAVLGRRRAAPPARRAPASP</sequence>
<proteinExistence type="predicted"/>
<accession>T1BXG4</accession>
<keyword evidence="4" id="KW-0694">RNA-binding</keyword>
<dbReference type="EMBL" id="AUZY01001549">
    <property type="protein sequence ID" value="EQD74577.1"/>
    <property type="molecule type" value="Genomic_DNA"/>
</dbReference>
<reference evidence="6" key="2">
    <citation type="journal article" date="2014" name="ISME J.">
        <title>Microbial stratification in low pH oxic and suboxic macroscopic growths along an acid mine drainage.</title>
        <authorList>
            <person name="Mendez-Garcia C."/>
            <person name="Mesa V."/>
            <person name="Sprenger R.R."/>
            <person name="Richter M."/>
            <person name="Diez M.S."/>
            <person name="Solano J."/>
            <person name="Bargiela R."/>
            <person name="Golyshina O.V."/>
            <person name="Manteca A."/>
            <person name="Ramos J.L."/>
            <person name="Gallego J.R."/>
            <person name="Llorente I."/>
            <person name="Martins Dos Santos V.A."/>
            <person name="Jensen O.N."/>
            <person name="Pelaez A.I."/>
            <person name="Sanchez J."/>
            <person name="Ferrer M."/>
        </authorList>
    </citation>
    <scope>NUCLEOTIDE SEQUENCE</scope>
</reference>
<dbReference type="PANTHER" id="PTHR22807:SF61">
    <property type="entry name" value="NOL1_NOP2_SUN FAMILY PROTEIN _ ANTITERMINATION NUSB DOMAIN-CONTAINING PROTEIN"/>
    <property type="match status" value="1"/>
</dbReference>
<dbReference type="AlphaFoldDB" id="T1BXG4"/>
<protein>
    <submittedName>
        <fullName evidence="6">Sun protein</fullName>
    </submittedName>
</protein>
<organism evidence="6">
    <name type="scientific">mine drainage metagenome</name>
    <dbReference type="NCBI Taxonomy" id="410659"/>
    <lineage>
        <taxon>unclassified sequences</taxon>
        <taxon>metagenomes</taxon>
        <taxon>ecological metagenomes</taxon>
    </lineage>
</organism>
<dbReference type="InterPro" id="IPR001678">
    <property type="entry name" value="MeTrfase_RsmB-F_NOP2_dom"/>
</dbReference>
<evidence type="ECO:0000313" key="6">
    <source>
        <dbReference type="EMBL" id="EQD74577.1"/>
    </source>
</evidence>
<comment type="caution">
    <text evidence="6">The sequence shown here is derived from an EMBL/GenBank/DDBJ whole genome shotgun (WGS) entry which is preliminary data.</text>
</comment>
<dbReference type="Pfam" id="PF01189">
    <property type="entry name" value="Methyltr_RsmB-F"/>
    <property type="match status" value="1"/>
</dbReference>
<evidence type="ECO:0000256" key="2">
    <source>
        <dbReference type="ARBA" id="ARBA00022679"/>
    </source>
</evidence>
<dbReference type="SUPFAM" id="SSF53335">
    <property type="entry name" value="S-adenosyl-L-methionine-dependent methyltransferases"/>
    <property type="match status" value="1"/>
</dbReference>
<reference evidence="6" key="1">
    <citation type="submission" date="2013-08" db="EMBL/GenBank/DDBJ databases">
        <authorList>
            <person name="Mendez C."/>
            <person name="Richter M."/>
            <person name="Ferrer M."/>
            <person name="Sanchez J."/>
        </authorList>
    </citation>
    <scope>NUCLEOTIDE SEQUENCE</scope>
</reference>
<dbReference type="InterPro" id="IPR049560">
    <property type="entry name" value="MeTrfase_RsmB-F_NOP2_cat"/>
</dbReference>
<dbReference type="GO" id="GO:0009383">
    <property type="term" value="F:rRNA (cytosine-C5-)-methyltransferase activity"/>
    <property type="evidence" value="ECO:0007669"/>
    <property type="project" value="TreeGrafter"/>
</dbReference>
<keyword evidence="3" id="KW-0949">S-adenosyl-L-methionine</keyword>
<dbReference type="GO" id="GO:0070475">
    <property type="term" value="P:rRNA base methylation"/>
    <property type="evidence" value="ECO:0007669"/>
    <property type="project" value="TreeGrafter"/>
</dbReference>
<evidence type="ECO:0000256" key="3">
    <source>
        <dbReference type="ARBA" id="ARBA00022691"/>
    </source>
</evidence>
<dbReference type="PRINTS" id="PR02008">
    <property type="entry name" value="RCMTFAMILY"/>
</dbReference>
<dbReference type="PROSITE" id="PS51686">
    <property type="entry name" value="SAM_MT_RSMB_NOP"/>
    <property type="match status" value="1"/>
</dbReference>
<dbReference type="CDD" id="cd02440">
    <property type="entry name" value="AdoMet_MTases"/>
    <property type="match status" value="1"/>
</dbReference>
<dbReference type="GO" id="GO:0003723">
    <property type="term" value="F:RNA binding"/>
    <property type="evidence" value="ECO:0007669"/>
    <property type="project" value="UniProtKB-KW"/>
</dbReference>
<evidence type="ECO:0000256" key="4">
    <source>
        <dbReference type="ARBA" id="ARBA00022884"/>
    </source>
</evidence>
<dbReference type="PANTHER" id="PTHR22807">
    <property type="entry name" value="NOP2 YEAST -RELATED NOL1/NOP2/FMU SUN DOMAIN-CONTAINING"/>
    <property type="match status" value="1"/>
</dbReference>
<feature type="non-terminal residue" evidence="6">
    <location>
        <position position="122"/>
    </location>
</feature>
<dbReference type="InterPro" id="IPR023267">
    <property type="entry name" value="RCMT"/>
</dbReference>